<accession>A0ABD3P729</accession>
<organism evidence="1 2">
    <name type="scientific">Stephanodiscus triporus</name>
    <dbReference type="NCBI Taxonomy" id="2934178"/>
    <lineage>
        <taxon>Eukaryota</taxon>
        <taxon>Sar</taxon>
        <taxon>Stramenopiles</taxon>
        <taxon>Ochrophyta</taxon>
        <taxon>Bacillariophyta</taxon>
        <taxon>Coscinodiscophyceae</taxon>
        <taxon>Thalassiosirophycidae</taxon>
        <taxon>Stephanodiscales</taxon>
        <taxon>Stephanodiscaceae</taxon>
        <taxon>Stephanodiscus</taxon>
    </lineage>
</organism>
<proteinExistence type="predicted"/>
<reference evidence="1 2" key="1">
    <citation type="submission" date="2024-10" db="EMBL/GenBank/DDBJ databases">
        <title>Updated reference genomes for cyclostephanoid diatoms.</title>
        <authorList>
            <person name="Roberts W.R."/>
            <person name="Alverson A.J."/>
        </authorList>
    </citation>
    <scope>NUCLEOTIDE SEQUENCE [LARGE SCALE GENOMIC DNA]</scope>
    <source>
        <strain evidence="1 2">AJA276-08</strain>
    </source>
</reference>
<protein>
    <submittedName>
        <fullName evidence="1">Uncharacterized protein</fullName>
    </submittedName>
</protein>
<gene>
    <name evidence="1" type="ORF">ACHAW5_003204</name>
</gene>
<dbReference type="EMBL" id="JALLAZ020000954">
    <property type="protein sequence ID" value="KAL3783808.1"/>
    <property type="molecule type" value="Genomic_DNA"/>
</dbReference>
<name>A0ABD3P729_9STRA</name>
<dbReference type="Proteomes" id="UP001530315">
    <property type="component" value="Unassembled WGS sequence"/>
</dbReference>
<comment type="caution">
    <text evidence="1">The sequence shown here is derived from an EMBL/GenBank/DDBJ whole genome shotgun (WGS) entry which is preliminary data.</text>
</comment>
<keyword evidence="2" id="KW-1185">Reference proteome</keyword>
<dbReference type="AlphaFoldDB" id="A0ABD3P729"/>
<evidence type="ECO:0000313" key="1">
    <source>
        <dbReference type="EMBL" id="KAL3783808.1"/>
    </source>
</evidence>
<evidence type="ECO:0000313" key="2">
    <source>
        <dbReference type="Proteomes" id="UP001530315"/>
    </source>
</evidence>
<sequence length="95" mass="11295">MPMRISMKQYIQLKVLMFDHVDLDMCRKMSTHFKESNAQLVQPWKEGGVYCCRRSDYMSDMEREICGIKWGFKDEELWMGVDNLPYMTPEFPDAG</sequence>